<keyword evidence="13" id="KW-1185">Reference proteome</keyword>
<comment type="subcellular location">
    <subcellularLocation>
        <location evidence="1">Nucleus</location>
    </subcellularLocation>
</comment>
<reference evidence="12 13" key="1">
    <citation type="submission" date="2024-03" db="EMBL/GenBank/DDBJ databases">
        <title>Adaptation during the transition from Ophiocordyceps entomopathogen to insect associate is accompanied by gene loss and intensified selection.</title>
        <authorList>
            <person name="Ward C.M."/>
            <person name="Onetto C.A."/>
            <person name="Borneman A.R."/>
        </authorList>
    </citation>
    <scope>NUCLEOTIDE SEQUENCE [LARGE SCALE GENOMIC DNA]</scope>
    <source>
        <strain evidence="12">AWRI1</strain>
        <tissue evidence="12">Single Adult Female</tissue>
    </source>
</reference>
<dbReference type="Pfam" id="PF05485">
    <property type="entry name" value="THAP"/>
    <property type="match status" value="1"/>
</dbReference>
<dbReference type="GO" id="GO:0003677">
    <property type="term" value="F:DNA binding"/>
    <property type="evidence" value="ECO:0007669"/>
    <property type="project" value="UniProtKB-UniRule"/>
</dbReference>
<dbReference type="InterPro" id="IPR003604">
    <property type="entry name" value="Matrin/U1-like-C_Znf_C2H2"/>
</dbReference>
<dbReference type="SMART" id="SM00692">
    <property type="entry name" value="DM3"/>
    <property type="match status" value="1"/>
</dbReference>
<keyword evidence="5" id="KW-0862">Zinc</keyword>
<dbReference type="SUPFAM" id="SSF57716">
    <property type="entry name" value="Glucocorticoid receptor-like (DNA-binding domain)"/>
    <property type="match status" value="1"/>
</dbReference>
<dbReference type="SMART" id="SM00451">
    <property type="entry name" value="ZnF_U1"/>
    <property type="match status" value="3"/>
</dbReference>
<dbReference type="GO" id="GO:0005634">
    <property type="term" value="C:nucleus"/>
    <property type="evidence" value="ECO:0007669"/>
    <property type="project" value="UniProtKB-SubCell"/>
</dbReference>
<organism evidence="12 13">
    <name type="scientific">Parthenolecanium corni</name>
    <dbReference type="NCBI Taxonomy" id="536013"/>
    <lineage>
        <taxon>Eukaryota</taxon>
        <taxon>Metazoa</taxon>
        <taxon>Ecdysozoa</taxon>
        <taxon>Arthropoda</taxon>
        <taxon>Hexapoda</taxon>
        <taxon>Insecta</taxon>
        <taxon>Pterygota</taxon>
        <taxon>Neoptera</taxon>
        <taxon>Paraneoptera</taxon>
        <taxon>Hemiptera</taxon>
        <taxon>Sternorrhyncha</taxon>
        <taxon>Coccoidea</taxon>
        <taxon>Coccidae</taxon>
        <taxon>Parthenolecanium</taxon>
    </lineage>
</organism>
<evidence type="ECO:0000256" key="7">
    <source>
        <dbReference type="ARBA" id="ARBA00023242"/>
    </source>
</evidence>
<gene>
    <name evidence="12" type="ORF">V9T40_006055</name>
</gene>
<feature type="domain" description="C2H2-type" evidence="10">
    <location>
        <begin position="285"/>
        <end position="313"/>
    </location>
</feature>
<feature type="domain" description="C2H2-type" evidence="10">
    <location>
        <begin position="500"/>
        <end position="527"/>
    </location>
</feature>
<keyword evidence="7" id="KW-0539">Nucleus</keyword>
<dbReference type="InterPro" id="IPR038441">
    <property type="entry name" value="THAP_Znf_sf"/>
</dbReference>
<evidence type="ECO:0000313" key="12">
    <source>
        <dbReference type="EMBL" id="KAK7604869.1"/>
    </source>
</evidence>
<keyword evidence="6 9" id="KW-0238">DNA-binding</keyword>
<dbReference type="InterPro" id="IPR036236">
    <property type="entry name" value="Znf_C2H2_sf"/>
</dbReference>
<feature type="domain" description="C2H2-type" evidence="10">
    <location>
        <begin position="356"/>
        <end position="384"/>
    </location>
</feature>
<evidence type="ECO:0000256" key="6">
    <source>
        <dbReference type="ARBA" id="ARBA00023125"/>
    </source>
</evidence>
<dbReference type="GO" id="GO:0008270">
    <property type="term" value="F:zinc ion binding"/>
    <property type="evidence" value="ECO:0007669"/>
    <property type="project" value="UniProtKB-KW"/>
</dbReference>
<evidence type="ECO:0000256" key="4">
    <source>
        <dbReference type="ARBA" id="ARBA00022771"/>
    </source>
</evidence>
<sequence length="571" mass="66686">MARCAVRICPNSYGKTRSKSPDLKYFQFPKNQSVREKWIEICQCEPSCLGNSAYICSKHFIPTDFERDLKAELLHLPPKKILKPEAVPSLLLTADQVREYEINQRQEKFEELLREYDNITDEADESIFNLIISDFGIPKIFISVADQKPSTEDSIEDCALLLESTNHESKGNVFSLKELCRLCGSYSDSLKSIIGNTDFDYYALIREYIPTIEMKNSKEDLETMNNHDESSCMEIVKEGSEEGEEKLLVSDSDTASIPSNDFSYNIIEKLKPVRKKRKRVFDSPVDCEICQKTFRCSYTKKIHMRTVHTDERPYFCVVCNASFKRKDHLQCHISQVHDRNTRPTQRNARKPIPTTFLCAECGKFFASKTSYREHIDSVHNDIKRYRCEQCNISFNRYSKYYHHRVVLKHAKNEFLKACCHCGLEFQSEIYYVRHMTKHEEVVNCEKCNLEFGTHDEFKEHVSMVHVTNGDYPCDVCSRKFTSKTSLFHHKKSHSDNEKPFKCEYCNWRFRNRGHLSVHLYRHTGERPYVCSICNRGFKQKGDMRKHKAGHLLNEKKSSSVSEVQVTIENIL</sequence>
<feature type="domain" description="THAP-type" evidence="11">
    <location>
        <begin position="1"/>
        <end position="91"/>
    </location>
</feature>
<feature type="domain" description="C2H2-type" evidence="10">
    <location>
        <begin position="471"/>
        <end position="498"/>
    </location>
</feature>
<evidence type="ECO:0000259" key="11">
    <source>
        <dbReference type="PROSITE" id="PS50950"/>
    </source>
</evidence>
<evidence type="ECO:0000256" key="3">
    <source>
        <dbReference type="ARBA" id="ARBA00022737"/>
    </source>
</evidence>
<dbReference type="PANTHER" id="PTHR24379">
    <property type="entry name" value="KRAB AND ZINC FINGER DOMAIN-CONTAINING"/>
    <property type="match status" value="1"/>
</dbReference>
<dbReference type="PANTHER" id="PTHR24379:SF121">
    <property type="entry name" value="C2H2-TYPE DOMAIN-CONTAINING PROTEIN"/>
    <property type="match status" value="1"/>
</dbReference>
<feature type="domain" description="C2H2-type" evidence="10">
    <location>
        <begin position="314"/>
        <end position="342"/>
    </location>
</feature>
<keyword evidence="2" id="KW-0479">Metal-binding</keyword>
<dbReference type="PROSITE" id="PS00028">
    <property type="entry name" value="ZINC_FINGER_C2H2_1"/>
    <property type="match status" value="7"/>
</dbReference>
<feature type="domain" description="C2H2-type" evidence="10">
    <location>
        <begin position="528"/>
        <end position="555"/>
    </location>
</feature>
<keyword evidence="3" id="KW-0677">Repeat</keyword>
<dbReference type="SMART" id="SM00355">
    <property type="entry name" value="ZnF_C2H2"/>
    <property type="match status" value="9"/>
</dbReference>
<dbReference type="InterPro" id="IPR006612">
    <property type="entry name" value="THAP_Znf"/>
</dbReference>
<dbReference type="Pfam" id="PF12874">
    <property type="entry name" value="zf-met"/>
    <property type="match status" value="1"/>
</dbReference>
<dbReference type="Gene3D" id="6.20.210.20">
    <property type="entry name" value="THAP domain"/>
    <property type="match status" value="1"/>
</dbReference>
<dbReference type="PROSITE" id="PS50950">
    <property type="entry name" value="ZF_THAP"/>
    <property type="match status" value="1"/>
</dbReference>
<evidence type="ECO:0000256" key="2">
    <source>
        <dbReference type="ARBA" id="ARBA00022723"/>
    </source>
</evidence>
<dbReference type="EMBL" id="JBBCAQ010000003">
    <property type="protein sequence ID" value="KAK7604869.1"/>
    <property type="molecule type" value="Genomic_DNA"/>
</dbReference>
<keyword evidence="4 8" id="KW-0863">Zinc-finger</keyword>
<dbReference type="InterPro" id="IPR013087">
    <property type="entry name" value="Znf_C2H2_type"/>
</dbReference>
<dbReference type="Pfam" id="PF00096">
    <property type="entry name" value="zf-C2H2"/>
    <property type="match status" value="4"/>
</dbReference>
<dbReference type="SMART" id="SM00980">
    <property type="entry name" value="THAP"/>
    <property type="match status" value="1"/>
</dbReference>
<feature type="domain" description="C2H2-type" evidence="10">
    <location>
        <begin position="385"/>
        <end position="414"/>
    </location>
</feature>
<proteinExistence type="predicted"/>
<evidence type="ECO:0000256" key="9">
    <source>
        <dbReference type="PROSITE-ProRule" id="PRU00309"/>
    </source>
</evidence>
<dbReference type="FunFam" id="3.30.160.60:FF:000145">
    <property type="entry name" value="Zinc finger protein 574"/>
    <property type="match status" value="2"/>
</dbReference>
<dbReference type="SUPFAM" id="SSF57667">
    <property type="entry name" value="beta-beta-alpha zinc fingers"/>
    <property type="match status" value="4"/>
</dbReference>
<evidence type="ECO:0000256" key="5">
    <source>
        <dbReference type="ARBA" id="ARBA00022833"/>
    </source>
</evidence>
<dbReference type="Proteomes" id="UP001367676">
    <property type="component" value="Unassembled WGS sequence"/>
</dbReference>
<comment type="caution">
    <text evidence="12">The sequence shown here is derived from an EMBL/GenBank/DDBJ whole genome shotgun (WGS) entry which is preliminary data.</text>
</comment>
<evidence type="ECO:0000256" key="1">
    <source>
        <dbReference type="ARBA" id="ARBA00004123"/>
    </source>
</evidence>
<protein>
    <submittedName>
        <fullName evidence="12">Uncharacterized protein</fullName>
    </submittedName>
</protein>
<accession>A0AAN9TT81</accession>
<evidence type="ECO:0000259" key="10">
    <source>
        <dbReference type="PROSITE" id="PS50157"/>
    </source>
</evidence>
<dbReference type="Gene3D" id="3.30.160.60">
    <property type="entry name" value="Classic Zinc Finger"/>
    <property type="match status" value="6"/>
</dbReference>
<evidence type="ECO:0000256" key="8">
    <source>
        <dbReference type="PROSITE-ProRule" id="PRU00042"/>
    </source>
</evidence>
<name>A0AAN9TT81_9HEMI</name>
<evidence type="ECO:0000313" key="13">
    <source>
        <dbReference type="Proteomes" id="UP001367676"/>
    </source>
</evidence>
<dbReference type="PROSITE" id="PS50157">
    <property type="entry name" value="ZINC_FINGER_C2H2_2"/>
    <property type="match status" value="7"/>
</dbReference>
<dbReference type="AlphaFoldDB" id="A0AAN9TT81"/>